<proteinExistence type="predicted"/>
<accession>A0ACA9PWF0</accession>
<organism evidence="1 2">
    <name type="scientific">Dentiscutata heterogama</name>
    <dbReference type="NCBI Taxonomy" id="1316150"/>
    <lineage>
        <taxon>Eukaryota</taxon>
        <taxon>Fungi</taxon>
        <taxon>Fungi incertae sedis</taxon>
        <taxon>Mucoromycota</taxon>
        <taxon>Glomeromycotina</taxon>
        <taxon>Glomeromycetes</taxon>
        <taxon>Diversisporales</taxon>
        <taxon>Gigasporaceae</taxon>
        <taxon>Dentiscutata</taxon>
    </lineage>
</organism>
<keyword evidence="2" id="KW-1185">Reference proteome</keyword>
<gene>
    <name evidence="1" type="ORF">DHETER_LOCUS13072</name>
</gene>
<evidence type="ECO:0000313" key="2">
    <source>
        <dbReference type="Proteomes" id="UP000789702"/>
    </source>
</evidence>
<evidence type="ECO:0000313" key="1">
    <source>
        <dbReference type="EMBL" id="CAG8725105.1"/>
    </source>
</evidence>
<sequence>MMIVEKESDAKEVQGLYYNKNYNIYFLGRKFIKGEKDKITLKYWQIKLFLYGS</sequence>
<dbReference type="Proteomes" id="UP000789702">
    <property type="component" value="Unassembled WGS sequence"/>
</dbReference>
<feature type="non-terminal residue" evidence="1">
    <location>
        <position position="53"/>
    </location>
</feature>
<protein>
    <submittedName>
        <fullName evidence="1">5351_t:CDS:1</fullName>
    </submittedName>
</protein>
<dbReference type="EMBL" id="CAJVPU010034394">
    <property type="protein sequence ID" value="CAG8725105.1"/>
    <property type="molecule type" value="Genomic_DNA"/>
</dbReference>
<name>A0ACA9PWF0_9GLOM</name>
<comment type="caution">
    <text evidence="1">The sequence shown here is derived from an EMBL/GenBank/DDBJ whole genome shotgun (WGS) entry which is preliminary data.</text>
</comment>
<reference evidence="1" key="1">
    <citation type="submission" date="2021-06" db="EMBL/GenBank/DDBJ databases">
        <authorList>
            <person name="Kallberg Y."/>
            <person name="Tangrot J."/>
            <person name="Rosling A."/>
        </authorList>
    </citation>
    <scope>NUCLEOTIDE SEQUENCE</scope>
    <source>
        <strain evidence="1">IL203A</strain>
    </source>
</reference>